<accession>A0ABR2JDF9</accession>
<keyword evidence="3" id="KW-1185">Reference proteome</keyword>
<feature type="region of interest" description="Disordered" evidence="1">
    <location>
        <begin position="1"/>
        <end position="32"/>
    </location>
</feature>
<evidence type="ECO:0000313" key="3">
    <source>
        <dbReference type="Proteomes" id="UP001470230"/>
    </source>
</evidence>
<evidence type="ECO:0008006" key="4">
    <source>
        <dbReference type="Google" id="ProtNLM"/>
    </source>
</evidence>
<sequence>MDKSKRKPIKRPVIEDSDDLASSQSNVCDEQDSDQLNESVLLELPIQFLQEELIMRNNFPLAVCQYTRNSLIQSINNDMNNKIKNENETKKKANDKDPPSGLL</sequence>
<dbReference type="EMBL" id="JAPFFF010000012">
    <property type="protein sequence ID" value="KAK8875959.1"/>
    <property type="molecule type" value="Genomic_DNA"/>
</dbReference>
<organism evidence="2 3">
    <name type="scientific">Tritrichomonas musculus</name>
    <dbReference type="NCBI Taxonomy" id="1915356"/>
    <lineage>
        <taxon>Eukaryota</taxon>
        <taxon>Metamonada</taxon>
        <taxon>Parabasalia</taxon>
        <taxon>Tritrichomonadida</taxon>
        <taxon>Tritrichomonadidae</taxon>
        <taxon>Tritrichomonas</taxon>
    </lineage>
</organism>
<protein>
    <recommendedName>
        <fullName evidence="4">BESS domain-containing protein</fullName>
    </recommendedName>
</protein>
<comment type="caution">
    <text evidence="2">The sequence shown here is derived from an EMBL/GenBank/DDBJ whole genome shotgun (WGS) entry which is preliminary data.</text>
</comment>
<feature type="compositionally biased region" description="Basic residues" evidence="1">
    <location>
        <begin position="1"/>
        <end position="10"/>
    </location>
</feature>
<evidence type="ECO:0000256" key="1">
    <source>
        <dbReference type="SAM" id="MobiDB-lite"/>
    </source>
</evidence>
<gene>
    <name evidence="2" type="ORF">M9Y10_006139</name>
</gene>
<feature type="region of interest" description="Disordered" evidence="1">
    <location>
        <begin position="82"/>
        <end position="103"/>
    </location>
</feature>
<evidence type="ECO:0000313" key="2">
    <source>
        <dbReference type="EMBL" id="KAK8875959.1"/>
    </source>
</evidence>
<proteinExistence type="predicted"/>
<reference evidence="2 3" key="1">
    <citation type="submission" date="2024-04" db="EMBL/GenBank/DDBJ databases">
        <title>Tritrichomonas musculus Genome.</title>
        <authorList>
            <person name="Alves-Ferreira E."/>
            <person name="Grigg M."/>
            <person name="Lorenzi H."/>
            <person name="Galac M."/>
        </authorList>
    </citation>
    <scope>NUCLEOTIDE SEQUENCE [LARGE SCALE GENOMIC DNA]</scope>
    <source>
        <strain evidence="2 3">EAF2021</strain>
    </source>
</reference>
<name>A0ABR2JDF9_9EUKA</name>
<dbReference type="Proteomes" id="UP001470230">
    <property type="component" value="Unassembled WGS sequence"/>
</dbReference>